<dbReference type="PROSITE" id="PS51747">
    <property type="entry name" value="CYT_DCMP_DEAMINASES_2"/>
    <property type="match status" value="1"/>
</dbReference>
<dbReference type="InterPro" id="IPR016193">
    <property type="entry name" value="Cytidine_deaminase-like"/>
</dbReference>
<dbReference type="PANTHER" id="PTHR11079:SF202">
    <property type="entry name" value="TRNA-SPECIFIC ADENOSINE DEAMINASE"/>
    <property type="match status" value="1"/>
</dbReference>
<organism evidence="2 3">
    <name type="scientific">Noviherbaspirillum aridicola</name>
    <dbReference type="NCBI Taxonomy" id="2849687"/>
    <lineage>
        <taxon>Bacteria</taxon>
        <taxon>Pseudomonadati</taxon>
        <taxon>Pseudomonadota</taxon>
        <taxon>Betaproteobacteria</taxon>
        <taxon>Burkholderiales</taxon>
        <taxon>Oxalobacteraceae</taxon>
        <taxon>Noviherbaspirillum</taxon>
    </lineage>
</organism>
<dbReference type="Gene3D" id="3.40.140.10">
    <property type="entry name" value="Cytidine Deaminase, domain 2"/>
    <property type="match status" value="1"/>
</dbReference>
<dbReference type="PANTHER" id="PTHR11079">
    <property type="entry name" value="CYTOSINE DEAMINASE FAMILY MEMBER"/>
    <property type="match status" value="1"/>
</dbReference>
<dbReference type="InterPro" id="IPR002125">
    <property type="entry name" value="CMP_dCMP_dom"/>
</dbReference>
<dbReference type="RefSeq" id="WP_220809723.1">
    <property type="nucleotide sequence ID" value="NZ_BPMK01000016.1"/>
</dbReference>
<name>A0ABQ4Q7W4_9BURK</name>
<dbReference type="CDD" id="cd01285">
    <property type="entry name" value="nucleoside_deaminase"/>
    <property type="match status" value="1"/>
</dbReference>
<sequence>MKERIGAPAGAASEQDRIFMQRTLALAWRSRERGRHPFAAIVVDGDGRVVAEAMNNSMPPEGDPTQHAERLAAAEAARALTPEALAGCTLYSNAEPCAMCAGAIYWCGIGRVVYAMSEQALLRLTGDHPENPTLSLPCREVFARGQRSIEVVGPMPEMAAEAAQAHEGFWNGNESNG</sequence>
<dbReference type="EMBL" id="BPMK01000016">
    <property type="protein sequence ID" value="GIZ53303.1"/>
    <property type="molecule type" value="Genomic_DNA"/>
</dbReference>
<evidence type="ECO:0000259" key="1">
    <source>
        <dbReference type="PROSITE" id="PS51747"/>
    </source>
</evidence>
<dbReference type="SUPFAM" id="SSF53927">
    <property type="entry name" value="Cytidine deaminase-like"/>
    <property type="match status" value="1"/>
</dbReference>
<accession>A0ABQ4Q7W4</accession>
<evidence type="ECO:0000313" key="3">
    <source>
        <dbReference type="Proteomes" id="UP000887222"/>
    </source>
</evidence>
<evidence type="ECO:0000313" key="2">
    <source>
        <dbReference type="EMBL" id="GIZ53303.1"/>
    </source>
</evidence>
<protein>
    <submittedName>
        <fullName evidence="2">tRNA-specific adenosine deaminase</fullName>
    </submittedName>
</protein>
<reference evidence="2 3" key="1">
    <citation type="journal article" date="2022" name="Int. J. Syst. Evol. Microbiol.">
        <title>Noviherbaspirillum aridicola sp. nov., isolated from an arid soil in Pakistan.</title>
        <authorList>
            <person name="Khan I.U."/>
            <person name="Saqib M."/>
            <person name="Amin A."/>
            <person name="Hussain F."/>
            <person name="Li L."/>
            <person name="Liu Y.H."/>
            <person name="Fang B.Z."/>
            <person name="Ahmed I."/>
            <person name="Li W.J."/>
        </authorList>
    </citation>
    <scope>NUCLEOTIDE SEQUENCE [LARGE SCALE GENOMIC DNA]</scope>
    <source>
        <strain evidence="2 3">NCCP-691</strain>
    </source>
</reference>
<feature type="domain" description="CMP/dCMP-type deaminase" evidence="1">
    <location>
        <begin position="14"/>
        <end position="138"/>
    </location>
</feature>
<gene>
    <name evidence="2" type="ORF">NCCP691_33170</name>
</gene>
<dbReference type="Proteomes" id="UP000887222">
    <property type="component" value="Unassembled WGS sequence"/>
</dbReference>
<comment type="caution">
    <text evidence="2">The sequence shown here is derived from an EMBL/GenBank/DDBJ whole genome shotgun (WGS) entry which is preliminary data.</text>
</comment>
<keyword evidence="3" id="KW-1185">Reference proteome</keyword>
<proteinExistence type="predicted"/>
<dbReference type="Pfam" id="PF00383">
    <property type="entry name" value="dCMP_cyt_deam_1"/>
    <property type="match status" value="1"/>
</dbReference>